<keyword evidence="2" id="KW-1185">Reference proteome</keyword>
<organism evidence="1 2">
    <name type="scientific">Vreelandella nigrificans</name>
    <dbReference type="NCBI Taxonomy" id="2042704"/>
    <lineage>
        <taxon>Bacteria</taxon>
        <taxon>Pseudomonadati</taxon>
        <taxon>Pseudomonadota</taxon>
        <taxon>Gammaproteobacteria</taxon>
        <taxon>Oceanospirillales</taxon>
        <taxon>Halomonadaceae</taxon>
        <taxon>Vreelandella</taxon>
    </lineage>
</organism>
<accession>A0A2A4HLX1</accession>
<dbReference type="AlphaFoldDB" id="A0A2A4HLX1"/>
<evidence type="ECO:0000313" key="1">
    <source>
        <dbReference type="EMBL" id="PCF96348.1"/>
    </source>
</evidence>
<dbReference type="RefSeq" id="WP_096650923.1">
    <property type="nucleotide sequence ID" value="NZ_NWUX01000004.1"/>
</dbReference>
<sequence>MKRPFEWVDVMNPEQFNWIANYLTRKTIVDLLPYKLGKNLQQFGPQATISILSSFPETTVYRELSHRMQTAWNVRKHRKKHGNPVSIQMSKETQRQLKALAKKSGQSQVETLSQVISNAVHEQEKETEKYKKEKESFSFKLEEQKKKAHQNRYVLSEAVKALQKALSEEIDHRCRYEALVGKLDNAVIESDAIEAYCVSVTKRVAEVELELGILKIMRARVGPSLNERMQEFIRFHEGRHFEDGSGHS</sequence>
<protein>
    <submittedName>
        <fullName evidence="1">Uncharacterized protein</fullName>
    </submittedName>
</protein>
<dbReference type="OrthoDB" id="6159550at2"/>
<proteinExistence type="predicted"/>
<name>A0A2A4HLX1_9GAMM</name>
<gene>
    <name evidence="1" type="ORF">CPA45_07385</name>
</gene>
<dbReference type="Proteomes" id="UP000218677">
    <property type="component" value="Unassembled WGS sequence"/>
</dbReference>
<reference evidence="2" key="1">
    <citation type="submission" date="2017-09" db="EMBL/GenBank/DDBJ databases">
        <authorList>
            <person name="Cho G.-S."/>
            <person name="Oguntoyinbo F.A."/>
            <person name="Cnockaert M."/>
            <person name="Kabisch J."/>
            <person name="Neve H."/>
            <person name="Bockelmann W."/>
            <person name="Wenning M."/>
            <person name="Franz C.M."/>
            <person name="Vandamme P."/>
        </authorList>
    </citation>
    <scope>NUCLEOTIDE SEQUENCE [LARGE SCALE GENOMIC DNA]</scope>
    <source>
        <strain evidence="2">MBT G8648</strain>
    </source>
</reference>
<comment type="caution">
    <text evidence="1">The sequence shown here is derived from an EMBL/GenBank/DDBJ whole genome shotgun (WGS) entry which is preliminary data.</text>
</comment>
<evidence type="ECO:0000313" key="2">
    <source>
        <dbReference type="Proteomes" id="UP000218677"/>
    </source>
</evidence>
<dbReference type="EMBL" id="NWUX01000004">
    <property type="protein sequence ID" value="PCF96348.1"/>
    <property type="molecule type" value="Genomic_DNA"/>
</dbReference>